<proteinExistence type="inferred from homology"/>
<dbReference type="CDD" id="cd13999">
    <property type="entry name" value="STKc_MAP3K-like"/>
    <property type="match status" value="1"/>
</dbReference>
<sequence>MEGGQVQPQPQPQQRAGRGGERTRLGVYHDVLRRLRDAGESEALAPDFADRLWAHFHRFNVRYALDVNAERAEDVLVHMKLLDKAKDSENQPAFSVRVVQVPPEDDATEPNSSSEPNSAEEGAPATTPRRLTAHPEPIFGSSKNLKTLVREASSRNLLDAGDAVLRPMHEITFASNDRPKGLTQLSALLGKLNLDIKEAHALSTNDGYFLDIFIVVGWDHKETQQLEEALDKNIHHHEAQMHSTSPCWPPELAGKQYPNDSQNNHVEVSKDNTDEWEINFKALSFQDKVASGTYGDLYRGTYFGEDVAIKVLKSDRLNENMEKEFAHEVYIMRKIRHKNIVRFLGACTKPKTLCIVTEFMKNGSVYDFLHKRKGTFKLPGLLKAAVDISKGMDYLHQNRIIHRDLKTANLLMDEHEASFLSLYVACIPDIILASSVPFLPSLVPTYQLHCLIKVADFGVARVKAESGVMTAETGTYRWMAPEVIEHKPYDSKADVFSFGIVLWELLTGKIPYEFLTPLQAAIGVVQEGLRPVIPKGTNSKLVQLLEKCWQQNPINRPDFTQVLQTLNEIAEEVAVDPNKPHKEKERGSSFFLFGKNH</sequence>
<keyword evidence="6" id="KW-0418">Kinase</keyword>
<dbReference type="InterPro" id="IPR045865">
    <property type="entry name" value="ACT-like_dom_sf"/>
</dbReference>
<dbReference type="GO" id="GO:0005524">
    <property type="term" value="F:ATP binding"/>
    <property type="evidence" value="ECO:0007669"/>
    <property type="project" value="UniProtKB-KW"/>
</dbReference>
<feature type="compositionally biased region" description="Low complexity" evidence="10">
    <location>
        <begin position="1"/>
        <end position="16"/>
    </location>
</feature>
<feature type="region of interest" description="Disordered" evidence="10">
    <location>
        <begin position="100"/>
        <end position="139"/>
    </location>
</feature>
<dbReference type="Gene3D" id="1.10.510.10">
    <property type="entry name" value="Transferase(Phosphotransferase) domain 1"/>
    <property type="match status" value="1"/>
</dbReference>
<evidence type="ECO:0000259" key="11">
    <source>
        <dbReference type="PROSITE" id="PS50011"/>
    </source>
</evidence>
<evidence type="ECO:0000256" key="6">
    <source>
        <dbReference type="ARBA" id="ARBA00022777"/>
    </source>
</evidence>
<evidence type="ECO:0000256" key="5">
    <source>
        <dbReference type="ARBA" id="ARBA00022741"/>
    </source>
</evidence>
<dbReference type="AlphaFoldDB" id="A0AAQ3WXV0"/>
<dbReference type="PANTHER" id="PTHR44329">
    <property type="entry name" value="SERINE/THREONINE-PROTEIN KINASE TNNI3K-RELATED"/>
    <property type="match status" value="1"/>
</dbReference>
<feature type="region of interest" description="Disordered" evidence="10">
    <location>
        <begin position="1"/>
        <end position="24"/>
    </location>
</feature>
<gene>
    <name evidence="13" type="ORF">U9M48_026155</name>
</gene>
<dbReference type="Proteomes" id="UP001341281">
    <property type="component" value="Chromosome 06"/>
</dbReference>
<evidence type="ECO:0000256" key="2">
    <source>
        <dbReference type="ARBA" id="ARBA00012513"/>
    </source>
</evidence>
<keyword evidence="5" id="KW-0547">Nucleotide-binding</keyword>
<evidence type="ECO:0000256" key="8">
    <source>
        <dbReference type="ARBA" id="ARBA00047899"/>
    </source>
</evidence>
<feature type="domain" description="Protein kinase" evidence="11">
    <location>
        <begin position="283"/>
        <end position="570"/>
    </location>
</feature>
<dbReference type="EMBL" id="CP144750">
    <property type="protein sequence ID" value="WVZ78447.1"/>
    <property type="molecule type" value="Genomic_DNA"/>
</dbReference>
<dbReference type="GO" id="GO:0004674">
    <property type="term" value="F:protein serine/threonine kinase activity"/>
    <property type="evidence" value="ECO:0007669"/>
    <property type="project" value="UniProtKB-KW"/>
</dbReference>
<keyword evidence="7" id="KW-0067">ATP-binding</keyword>
<keyword evidence="4" id="KW-0808">Transferase</keyword>
<dbReference type="InterPro" id="IPR000719">
    <property type="entry name" value="Prot_kinase_dom"/>
</dbReference>
<dbReference type="PROSITE" id="PS51671">
    <property type="entry name" value="ACT"/>
    <property type="match status" value="1"/>
</dbReference>
<evidence type="ECO:0000256" key="4">
    <source>
        <dbReference type="ARBA" id="ARBA00022679"/>
    </source>
</evidence>
<dbReference type="SUPFAM" id="SSF55021">
    <property type="entry name" value="ACT-like"/>
    <property type="match status" value="1"/>
</dbReference>
<dbReference type="PANTHER" id="PTHR44329:SF128">
    <property type="entry name" value="SERINE_THREONINE-PROTEIN KINASE STY46"/>
    <property type="match status" value="1"/>
</dbReference>
<protein>
    <recommendedName>
        <fullName evidence="2">non-specific serine/threonine protein kinase</fullName>
        <ecNumber evidence="2">2.7.11.1</ecNumber>
    </recommendedName>
</protein>
<evidence type="ECO:0000259" key="12">
    <source>
        <dbReference type="PROSITE" id="PS51671"/>
    </source>
</evidence>
<comment type="catalytic activity">
    <reaction evidence="8">
        <text>L-threonyl-[protein] + ATP = O-phospho-L-threonyl-[protein] + ADP + H(+)</text>
        <dbReference type="Rhea" id="RHEA:46608"/>
        <dbReference type="Rhea" id="RHEA-COMP:11060"/>
        <dbReference type="Rhea" id="RHEA-COMP:11605"/>
        <dbReference type="ChEBI" id="CHEBI:15378"/>
        <dbReference type="ChEBI" id="CHEBI:30013"/>
        <dbReference type="ChEBI" id="CHEBI:30616"/>
        <dbReference type="ChEBI" id="CHEBI:61977"/>
        <dbReference type="ChEBI" id="CHEBI:456216"/>
        <dbReference type="EC" id="2.7.11.1"/>
    </reaction>
</comment>
<dbReference type="PROSITE" id="PS00108">
    <property type="entry name" value="PROTEIN_KINASE_ST"/>
    <property type="match status" value="1"/>
</dbReference>
<evidence type="ECO:0000256" key="10">
    <source>
        <dbReference type="SAM" id="MobiDB-lite"/>
    </source>
</evidence>
<accession>A0AAQ3WXV0</accession>
<dbReference type="InterPro" id="IPR051681">
    <property type="entry name" value="Ser/Thr_Kinases-Pseudokinases"/>
</dbReference>
<dbReference type="CDD" id="cd04928">
    <property type="entry name" value="ACT_TyrKc"/>
    <property type="match status" value="1"/>
</dbReference>
<evidence type="ECO:0000256" key="1">
    <source>
        <dbReference type="ARBA" id="ARBA00010507"/>
    </source>
</evidence>
<feature type="compositionally biased region" description="Low complexity" evidence="10">
    <location>
        <begin position="109"/>
        <end position="125"/>
    </location>
</feature>
<dbReference type="Gene3D" id="3.30.200.20">
    <property type="entry name" value="Phosphorylase Kinase, domain 1"/>
    <property type="match status" value="1"/>
</dbReference>
<evidence type="ECO:0000313" key="13">
    <source>
        <dbReference type="EMBL" id="WVZ78447.1"/>
    </source>
</evidence>
<comment type="similarity">
    <text evidence="1">Belongs to the protein kinase superfamily. TKL Ser/Thr protein kinase family. RAF subfamily.</text>
</comment>
<evidence type="ECO:0000256" key="7">
    <source>
        <dbReference type="ARBA" id="ARBA00022840"/>
    </source>
</evidence>
<feature type="domain" description="ACT" evidence="12">
    <location>
        <begin position="170"/>
        <end position="249"/>
    </location>
</feature>
<reference evidence="13 14" key="1">
    <citation type="submission" date="2024-02" db="EMBL/GenBank/DDBJ databases">
        <title>High-quality chromosome-scale genome assembly of Pensacola bahiagrass (Paspalum notatum Flugge var. saurae).</title>
        <authorList>
            <person name="Vega J.M."/>
            <person name="Podio M."/>
            <person name="Orjuela J."/>
            <person name="Siena L.A."/>
            <person name="Pessino S.C."/>
            <person name="Combes M.C."/>
            <person name="Mariac C."/>
            <person name="Albertini E."/>
            <person name="Pupilli F."/>
            <person name="Ortiz J.P.A."/>
            <person name="Leblanc O."/>
        </authorList>
    </citation>
    <scope>NUCLEOTIDE SEQUENCE [LARGE SCALE GENOMIC DNA]</scope>
    <source>
        <strain evidence="13">R1</strain>
        <tissue evidence="13">Leaf</tissue>
    </source>
</reference>
<dbReference type="SUPFAM" id="SSF56112">
    <property type="entry name" value="Protein kinase-like (PK-like)"/>
    <property type="match status" value="1"/>
</dbReference>
<name>A0AAQ3WXV0_PASNO</name>
<dbReference type="EC" id="2.7.11.1" evidence="2"/>
<organism evidence="13 14">
    <name type="scientific">Paspalum notatum var. saurae</name>
    <dbReference type="NCBI Taxonomy" id="547442"/>
    <lineage>
        <taxon>Eukaryota</taxon>
        <taxon>Viridiplantae</taxon>
        <taxon>Streptophyta</taxon>
        <taxon>Embryophyta</taxon>
        <taxon>Tracheophyta</taxon>
        <taxon>Spermatophyta</taxon>
        <taxon>Magnoliopsida</taxon>
        <taxon>Liliopsida</taxon>
        <taxon>Poales</taxon>
        <taxon>Poaceae</taxon>
        <taxon>PACMAD clade</taxon>
        <taxon>Panicoideae</taxon>
        <taxon>Andropogonodae</taxon>
        <taxon>Paspaleae</taxon>
        <taxon>Paspalinae</taxon>
        <taxon>Paspalum</taxon>
    </lineage>
</organism>
<dbReference type="Pfam" id="PF07714">
    <property type="entry name" value="PK_Tyr_Ser-Thr"/>
    <property type="match status" value="1"/>
</dbReference>
<evidence type="ECO:0000313" key="14">
    <source>
        <dbReference type="Proteomes" id="UP001341281"/>
    </source>
</evidence>
<keyword evidence="14" id="KW-1185">Reference proteome</keyword>
<evidence type="ECO:0000256" key="9">
    <source>
        <dbReference type="ARBA" id="ARBA00048679"/>
    </source>
</evidence>
<evidence type="ECO:0000256" key="3">
    <source>
        <dbReference type="ARBA" id="ARBA00022527"/>
    </source>
</evidence>
<keyword evidence="3" id="KW-0723">Serine/threonine-protein kinase</keyword>
<comment type="catalytic activity">
    <reaction evidence="9">
        <text>L-seryl-[protein] + ATP = O-phospho-L-seryl-[protein] + ADP + H(+)</text>
        <dbReference type="Rhea" id="RHEA:17989"/>
        <dbReference type="Rhea" id="RHEA-COMP:9863"/>
        <dbReference type="Rhea" id="RHEA-COMP:11604"/>
        <dbReference type="ChEBI" id="CHEBI:15378"/>
        <dbReference type="ChEBI" id="CHEBI:29999"/>
        <dbReference type="ChEBI" id="CHEBI:30616"/>
        <dbReference type="ChEBI" id="CHEBI:83421"/>
        <dbReference type="ChEBI" id="CHEBI:456216"/>
        <dbReference type="EC" id="2.7.11.1"/>
    </reaction>
</comment>
<dbReference type="FunFam" id="3.30.200.20:FF:000060">
    <property type="entry name" value="Serine/threonine-protein kinase isoform 1"/>
    <property type="match status" value="1"/>
</dbReference>
<dbReference type="PROSITE" id="PS50011">
    <property type="entry name" value="PROTEIN_KINASE_DOM"/>
    <property type="match status" value="1"/>
</dbReference>
<dbReference type="PRINTS" id="PR00109">
    <property type="entry name" value="TYRKINASE"/>
</dbReference>
<dbReference type="InterPro" id="IPR008271">
    <property type="entry name" value="Ser/Thr_kinase_AS"/>
</dbReference>
<dbReference type="SMART" id="SM00220">
    <property type="entry name" value="S_TKc"/>
    <property type="match status" value="1"/>
</dbReference>
<dbReference type="InterPro" id="IPR002912">
    <property type="entry name" value="ACT_dom"/>
</dbReference>
<dbReference type="InterPro" id="IPR011009">
    <property type="entry name" value="Kinase-like_dom_sf"/>
</dbReference>
<dbReference type="InterPro" id="IPR001245">
    <property type="entry name" value="Ser-Thr/Tyr_kinase_cat_dom"/>
</dbReference>